<reference evidence="2" key="1">
    <citation type="journal article" date="2023" name="ISME J.">
        <title>Emergence of putative energy parasites within Clostridia revealed by genome analysis of a novel endosymbiotic clade.</title>
        <authorList>
            <person name="Takahashi K."/>
            <person name="Kuwahara H."/>
            <person name="Horikawa Y."/>
            <person name="Izawa K."/>
            <person name="Kato D."/>
            <person name="Inagaki T."/>
            <person name="Yuki M."/>
            <person name="Ohkuma M."/>
            <person name="Hongoh Y."/>
        </authorList>
    </citation>
    <scope>NUCLEOTIDE SEQUENCE</scope>
    <source>
        <strain evidence="2">RsTa-C01</strain>
    </source>
</reference>
<evidence type="ECO:0000313" key="2">
    <source>
        <dbReference type="EMBL" id="BED92693.1"/>
    </source>
</evidence>
<dbReference type="KEGG" id="ptrh:RsTaC01_0533"/>
<dbReference type="Pfam" id="PF13672">
    <property type="entry name" value="PP2C_2"/>
    <property type="match status" value="1"/>
</dbReference>
<dbReference type="NCBIfam" id="NF033484">
    <property type="entry name" value="Stp1_PP2C_phos"/>
    <property type="match status" value="1"/>
</dbReference>
<dbReference type="Gene3D" id="3.60.40.10">
    <property type="entry name" value="PPM-type phosphatase domain"/>
    <property type="match status" value="1"/>
</dbReference>
<dbReference type="EMBL" id="AP027925">
    <property type="protein sequence ID" value="BED92693.1"/>
    <property type="molecule type" value="Genomic_DNA"/>
</dbReference>
<accession>A0AA48I9Q0</accession>
<dbReference type="PROSITE" id="PS51746">
    <property type="entry name" value="PPM_2"/>
    <property type="match status" value="1"/>
</dbReference>
<sequence>MIKIYNKTDIGMVRTENQDSFKSYLSNSNQVAWTIVCDGIGGGRCGEIASKIASESVFEYFMANFEKYRNNIKDLHIDSIRFANEKIYELSKNDRYFLGMGTTIVIAIIHEKDLYISHLGDSRAYLIDDFEIKQLTTDHSVVQELVNIGKLTKHQARNNCRKNIITKALGINKDVSPDFLEIKVEEDNNIMLCTDGLTNYLDDNIIFEIFLKNKNNGLKFIAYELINTAKNLGGNDNITVSIIKI</sequence>
<dbReference type="CDD" id="cd00143">
    <property type="entry name" value="PP2Cc"/>
    <property type="match status" value="1"/>
</dbReference>
<dbReference type="PANTHER" id="PTHR47992">
    <property type="entry name" value="PROTEIN PHOSPHATASE"/>
    <property type="match status" value="1"/>
</dbReference>
<dbReference type="InterPro" id="IPR015655">
    <property type="entry name" value="PP2C"/>
</dbReference>
<protein>
    <submittedName>
        <fullName evidence="2">Stp1/IreP family PP2C-type Ser/Thr phosphatase</fullName>
    </submittedName>
</protein>
<dbReference type="InterPro" id="IPR001932">
    <property type="entry name" value="PPM-type_phosphatase-like_dom"/>
</dbReference>
<dbReference type="SMART" id="SM00332">
    <property type="entry name" value="PP2Cc"/>
    <property type="match status" value="1"/>
</dbReference>
<dbReference type="SUPFAM" id="SSF81606">
    <property type="entry name" value="PP2C-like"/>
    <property type="match status" value="1"/>
</dbReference>
<dbReference type="Proteomes" id="UP001335720">
    <property type="component" value="Chromosome"/>
</dbReference>
<dbReference type="InterPro" id="IPR036457">
    <property type="entry name" value="PPM-type-like_dom_sf"/>
</dbReference>
<dbReference type="AlphaFoldDB" id="A0AA48I9Q0"/>
<proteinExistence type="predicted"/>
<name>A0AA48I9Q0_9FIRM</name>
<evidence type="ECO:0000259" key="1">
    <source>
        <dbReference type="PROSITE" id="PS51746"/>
    </source>
</evidence>
<feature type="domain" description="PPM-type phosphatase" evidence="1">
    <location>
        <begin position="3"/>
        <end position="245"/>
    </location>
</feature>
<dbReference type="SMART" id="SM00331">
    <property type="entry name" value="PP2C_SIG"/>
    <property type="match status" value="1"/>
</dbReference>
<gene>
    <name evidence="2" type="ORF">RsTaC01_0533</name>
</gene>
<organism evidence="2">
    <name type="scientific">Candidatus Paraimprobicoccus trichonymphae</name>
    <dbReference type="NCBI Taxonomy" id="3033793"/>
    <lineage>
        <taxon>Bacteria</taxon>
        <taxon>Bacillati</taxon>
        <taxon>Bacillota</taxon>
        <taxon>Clostridia</taxon>
        <taxon>Candidatus Paraimprobicoccus</taxon>
    </lineage>
</organism>
<dbReference type="GO" id="GO:0004722">
    <property type="term" value="F:protein serine/threonine phosphatase activity"/>
    <property type="evidence" value="ECO:0007669"/>
    <property type="project" value="InterPro"/>
</dbReference>